<name>A0A4S4NNV6_9BACT</name>
<dbReference type="Pfam" id="PF02503">
    <property type="entry name" value="PP_kinase"/>
    <property type="match status" value="1"/>
</dbReference>
<keyword evidence="1 6" id="KW-0597">Phosphoprotein</keyword>
<evidence type="ECO:0000256" key="7">
    <source>
        <dbReference type="RuleBase" id="RU003800"/>
    </source>
</evidence>
<evidence type="ECO:0000256" key="3">
    <source>
        <dbReference type="ARBA" id="ARBA00022741"/>
    </source>
</evidence>
<feature type="binding site" evidence="6">
    <location>
        <position position="589"/>
    </location>
    <ligand>
        <name>ATP</name>
        <dbReference type="ChEBI" id="CHEBI:30616"/>
    </ligand>
</feature>
<dbReference type="InterPro" id="IPR003414">
    <property type="entry name" value="PP_kinase"/>
</dbReference>
<dbReference type="CDD" id="cd09167">
    <property type="entry name" value="PLDc_EcPPK1_C2_like"/>
    <property type="match status" value="1"/>
</dbReference>
<dbReference type="PANTHER" id="PTHR30218:SF0">
    <property type="entry name" value="POLYPHOSPHATE KINASE"/>
    <property type="match status" value="1"/>
</dbReference>
<dbReference type="OrthoDB" id="9761456at2"/>
<feature type="domain" description="Polyphosphate kinase C-terminal" evidence="11">
    <location>
        <begin position="329"/>
        <end position="489"/>
    </location>
</feature>
<comment type="function">
    <text evidence="6 7">Catalyzes the reversible transfer of the terminal phosphate of ATP to form a long-chain polyphosphate (polyP).</text>
</comment>
<feature type="binding site" evidence="6">
    <location>
        <position position="401"/>
    </location>
    <ligand>
        <name>Mg(2+)</name>
        <dbReference type="ChEBI" id="CHEBI:18420"/>
    </ligand>
</feature>
<dbReference type="Proteomes" id="UP000308528">
    <property type="component" value="Unassembled WGS sequence"/>
</dbReference>
<feature type="active site" description="Phosphohistidine intermediate" evidence="6">
    <location>
        <position position="431"/>
    </location>
</feature>
<dbReference type="InterPro" id="IPR024953">
    <property type="entry name" value="PP_kinase_middle"/>
</dbReference>
<evidence type="ECO:0000256" key="2">
    <source>
        <dbReference type="ARBA" id="ARBA00022679"/>
    </source>
</evidence>
<evidence type="ECO:0000256" key="6">
    <source>
        <dbReference type="HAMAP-Rule" id="MF_00347"/>
    </source>
</evidence>
<dbReference type="PANTHER" id="PTHR30218">
    <property type="entry name" value="POLYPHOSPHATE KINASE"/>
    <property type="match status" value="1"/>
</dbReference>
<proteinExistence type="inferred from homology"/>
<dbReference type="Gene3D" id="3.30.1840.10">
    <property type="entry name" value="Polyphosphate kinase middle domain"/>
    <property type="match status" value="1"/>
</dbReference>
<dbReference type="AlphaFoldDB" id="A0A4S4NNV6"/>
<evidence type="ECO:0000259" key="9">
    <source>
        <dbReference type="Pfam" id="PF13089"/>
    </source>
</evidence>
<evidence type="ECO:0000256" key="4">
    <source>
        <dbReference type="ARBA" id="ARBA00022777"/>
    </source>
</evidence>
<dbReference type="Gene3D" id="3.30.870.10">
    <property type="entry name" value="Endonuclease Chain A"/>
    <property type="match status" value="2"/>
</dbReference>
<dbReference type="GO" id="GO:0005524">
    <property type="term" value="F:ATP binding"/>
    <property type="evidence" value="ECO:0007669"/>
    <property type="project" value="UniProtKB-KW"/>
</dbReference>
<sequence>MKNDYPAIPRDISWLSFNHRVLQEAKDESLPLFERLKFLAIYSSNLDEFFRVRMANHRNLLRVNKKTKRELDISPKQTVRTIQRIVNRQQEEFSRIFEKKIIPQLAKHGIHLKRRLDMTEEDQEFVQNYFKEYMLPYVQPVLLIKDMVRPFLNNAQLYLSILMKEKGKGKTAYAIVKIPSDHLPRFIELPSTDGEHNLIMLDDIVRHSVSWMFPGYDIDDTFSIKLTRDAELYIDDEFTGDLLAKIKTSLNRRHVGPASRFVYDRTMPTQLRTYLEDTFELDRYDILAEGRYHNNFDFFSFPNFGMTKLLYPPQPPLPYPALEESENFWASVQEADHLLHYPYHSYESVVRFFERAAEDPAVSHIKIVQYRVARKSRIMQALMRAVTLGKQVSVFIEVKARFDEEANLRWGEKLEQAGVHVHYSFPGVKVHSKLALVRRVENGKERIYNYLSTGNFHEDTAKVYSDFGLFTADERITSEVSRIFSFLENVMIPEQPFQHLLVGQFNLRSALENLIEFEIAEAQAGRSAAMTLKMNSLQDKAMIDLLYRASQAGVMINLIVRGICCLVPGRKGYSENIHGISIVDRYLEHARIFHFHHAGEELVYLSSADFMTRNLSHRVETTFPIYDEELKDKILEILDIQLADNVKARLLSDQQGNTYYRGGSDLSIRSQEETYHLIKRTLVAEQMELEE</sequence>
<feature type="binding site" evidence="6">
    <location>
        <position position="464"/>
    </location>
    <ligand>
        <name>ATP</name>
        <dbReference type="ChEBI" id="CHEBI:30616"/>
    </ligand>
</feature>
<reference evidence="12 13" key="1">
    <citation type="submission" date="2019-04" db="EMBL/GenBank/DDBJ databases">
        <title>Lewinella litorea sp. nov., isolated from a marine sand.</title>
        <authorList>
            <person name="Yoon J.-H."/>
        </authorList>
    </citation>
    <scope>NUCLEOTIDE SEQUENCE [LARGE SCALE GENOMIC DNA]</scope>
    <source>
        <strain evidence="12 13">HSMS-39</strain>
    </source>
</reference>
<feature type="binding site" evidence="6">
    <location>
        <position position="561"/>
    </location>
    <ligand>
        <name>ATP</name>
        <dbReference type="ChEBI" id="CHEBI:30616"/>
    </ligand>
</feature>
<feature type="domain" description="Polyphosphate kinase middle" evidence="8">
    <location>
        <begin position="122"/>
        <end position="301"/>
    </location>
</feature>
<dbReference type="InterPro" id="IPR041108">
    <property type="entry name" value="PP_kinase_C_1"/>
</dbReference>
<dbReference type="InterPro" id="IPR036832">
    <property type="entry name" value="PPK_N_dom_sf"/>
</dbReference>
<comment type="PTM">
    <text evidence="6 7">An intermediate of this reaction is the autophosphorylated ppk in which a phosphate is covalently linked to a histidine residue through a N-P bond.</text>
</comment>
<dbReference type="Gene3D" id="1.20.58.310">
    <property type="entry name" value="Polyphosphate kinase N-terminal domain"/>
    <property type="match status" value="1"/>
</dbReference>
<dbReference type="NCBIfam" id="NF003917">
    <property type="entry name" value="PRK05443.1-1"/>
    <property type="match status" value="1"/>
</dbReference>
<protein>
    <recommendedName>
        <fullName evidence="6 7">Polyphosphate kinase</fullName>
        <ecNumber evidence="6 7">2.7.4.1</ecNumber>
    </recommendedName>
    <alternativeName>
        <fullName evidence="6">ATP-polyphosphate phosphotransferase</fullName>
    </alternativeName>
    <alternativeName>
        <fullName evidence="6">Polyphosphoric acid kinase</fullName>
    </alternativeName>
</protein>
<dbReference type="Pfam" id="PF17941">
    <property type="entry name" value="PP_kinase_C_1"/>
    <property type="match status" value="1"/>
</dbReference>
<dbReference type="HAMAP" id="MF_00347">
    <property type="entry name" value="Polyphosphate_kinase"/>
    <property type="match status" value="1"/>
</dbReference>
<comment type="cofactor">
    <cofactor evidence="6">
        <name>Mg(2+)</name>
        <dbReference type="ChEBI" id="CHEBI:18420"/>
    </cofactor>
</comment>
<dbReference type="InterPro" id="IPR025198">
    <property type="entry name" value="PPK_N_dom"/>
</dbReference>
<dbReference type="Pfam" id="PF13089">
    <property type="entry name" value="PP_kinase_N"/>
    <property type="match status" value="1"/>
</dbReference>
<keyword evidence="4 6" id="KW-0418">Kinase</keyword>
<dbReference type="InterPro" id="IPR025200">
    <property type="entry name" value="PPK_C_dom2"/>
</dbReference>
<keyword evidence="2 6" id="KW-0808">Transferase</keyword>
<keyword evidence="6" id="KW-0479">Metal-binding</keyword>
<feature type="binding site" evidence="6">
    <location>
        <position position="371"/>
    </location>
    <ligand>
        <name>Mg(2+)</name>
        <dbReference type="ChEBI" id="CHEBI:18420"/>
    </ligand>
</feature>
<comment type="caution">
    <text evidence="12">The sequence shown here is derived from an EMBL/GenBank/DDBJ whole genome shotgun (WGS) entry which is preliminary data.</text>
</comment>
<dbReference type="EMBL" id="SRSF01000001">
    <property type="protein sequence ID" value="THH41694.1"/>
    <property type="molecule type" value="Genomic_DNA"/>
</dbReference>
<evidence type="ECO:0000313" key="13">
    <source>
        <dbReference type="Proteomes" id="UP000308528"/>
    </source>
</evidence>
<dbReference type="NCBIfam" id="TIGR03705">
    <property type="entry name" value="poly_P_kin"/>
    <property type="match status" value="1"/>
</dbReference>
<accession>A0A4S4NNV6</accession>
<evidence type="ECO:0000259" key="8">
    <source>
        <dbReference type="Pfam" id="PF02503"/>
    </source>
</evidence>
<feature type="domain" description="Polyphosphate kinase C-terminal" evidence="10">
    <location>
        <begin position="500"/>
        <end position="671"/>
    </location>
</feature>
<dbReference type="PIRSF" id="PIRSF015589">
    <property type="entry name" value="PP_kinase"/>
    <property type="match status" value="1"/>
</dbReference>
<keyword evidence="6" id="KW-0460">Magnesium</keyword>
<keyword evidence="13" id="KW-1185">Reference proteome</keyword>
<dbReference type="InterPro" id="IPR036830">
    <property type="entry name" value="PP_kinase_middle_dom_sf"/>
</dbReference>
<feature type="domain" description="Polyphosphate kinase N-terminal" evidence="9">
    <location>
        <begin position="8"/>
        <end position="112"/>
    </location>
</feature>
<dbReference type="GO" id="GO:0006799">
    <property type="term" value="P:polyphosphate biosynthetic process"/>
    <property type="evidence" value="ECO:0007669"/>
    <property type="project" value="UniProtKB-UniRule"/>
</dbReference>
<evidence type="ECO:0000259" key="11">
    <source>
        <dbReference type="Pfam" id="PF17941"/>
    </source>
</evidence>
<gene>
    <name evidence="12" type="primary">ppk1</name>
    <name evidence="6" type="synonym">ppk</name>
    <name evidence="12" type="ORF">E4021_03605</name>
</gene>
<evidence type="ECO:0000313" key="12">
    <source>
        <dbReference type="EMBL" id="THH41694.1"/>
    </source>
</evidence>
<dbReference type="SUPFAM" id="SSF143724">
    <property type="entry name" value="PHP14-like"/>
    <property type="match status" value="1"/>
</dbReference>
<dbReference type="SUPFAM" id="SSF140356">
    <property type="entry name" value="PPK N-terminal domain-like"/>
    <property type="match status" value="1"/>
</dbReference>
<dbReference type="RefSeq" id="WP_136456537.1">
    <property type="nucleotide sequence ID" value="NZ_SRSF01000001.1"/>
</dbReference>
<dbReference type="GO" id="GO:0008976">
    <property type="term" value="F:polyphosphate kinase activity"/>
    <property type="evidence" value="ECO:0007669"/>
    <property type="project" value="UniProtKB-UniRule"/>
</dbReference>
<feature type="binding site" evidence="6">
    <location>
        <position position="45"/>
    </location>
    <ligand>
        <name>ATP</name>
        <dbReference type="ChEBI" id="CHEBI:30616"/>
    </ligand>
</feature>
<dbReference type="Pfam" id="PF13090">
    <property type="entry name" value="PP_kinase_C"/>
    <property type="match status" value="1"/>
</dbReference>
<organism evidence="12 13">
    <name type="scientific">Neolewinella litorea</name>
    <dbReference type="NCBI Taxonomy" id="2562452"/>
    <lineage>
        <taxon>Bacteria</taxon>
        <taxon>Pseudomonadati</taxon>
        <taxon>Bacteroidota</taxon>
        <taxon>Saprospiria</taxon>
        <taxon>Saprospirales</taxon>
        <taxon>Lewinellaceae</taxon>
        <taxon>Neolewinella</taxon>
    </lineage>
</organism>
<keyword evidence="3 6" id="KW-0547">Nucleotide-binding</keyword>
<evidence type="ECO:0000259" key="10">
    <source>
        <dbReference type="Pfam" id="PF13090"/>
    </source>
</evidence>
<dbReference type="GO" id="GO:0046872">
    <property type="term" value="F:metal ion binding"/>
    <property type="evidence" value="ECO:0007669"/>
    <property type="project" value="UniProtKB-KW"/>
</dbReference>
<evidence type="ECO:0000256" key="5">
    <source>
        <dbReference type="ARBA" id="ARBA00022840"/>
    </source>
</evidence>
<evidence type="ECO:0000256" key="1">
    <source>
        <dbReference type="ARBA" id="ARBA00022553"/>
    </source>
</evidence>
<comment type="catalytic activity">
    <reaction evidence="6 7">
        <text>[phosphate](n) + ATP = [phosphate](n+1) + ADP</text>
        <dbReference type="Rhea" id="RHEA:19573"/>
        <dbReference type="Rhea" id="RHEA-COMP:9859"/>
        <dbReference type="Rhea" id="RHEA-COMP:14280"/>
        <dbReference type="ChEBI" id="CHEBI:16838"/>
        <dbReference type="ChEBI" id="CHEBI:30616"/>
        <dbReference type="ChEBI" id="CHEBI:456216"/>
        <dbReference type="EC" id="2.7.4.1"/>
    </reaction>
</comment>
<dbReference type="EC" id="2.7.4.1" evidence="6 7"/>
<comment type="similarity">
    <text evidence="6 7">Belongs to the polyphosphate kinase 1 (PPK1) family.</text>
</comment>
<dbReference type="GO" id="GO:0009358">
    <property type="term" value="C:polyphosphate kinase complex"/>
    <property type="evidence" value="ECO:0007669"/>
    <property type="project" value="InterPro"/>
</dbReference>
<dbReference type="SUPFAM" id="SSF56024">
    <property type="entry name" value="Phospholipase D/nuclease"/>
    <property type="match status" value="2"/>
</dbReference>
<keyword evidence="5 6" id="KW-0067">ATP-binding</keyword>